<name>A0ABY3YPL1_9FLAO</name>
<reference evidence="1 2" key="1">
    <citation type="journal article" date="2018" name="Int. J. Syst. Evol. Microbiol.">
        <title>Zhouia spongiae sp. nov., isolated from a marine sponge.</title>
        <authorList>
            <person name="Zhuang L."/>
            <person name="Lin B."/>
            <person name="Qin F."/>
            <person name="Luo L."/>
        </authorList>
    </citation>
    <scope>NUCLEOTIDE SEQUENCE [LARGE SCALE GENOMIC DNA]</scope>
    <source>
        <strain evidence="1 2">HN-Y44</strain>
    </source>
</reference>
<accession>A0ABY3YPL1</accession>
<dbReference type="Proteomes" id="UP000829476">
    <property type="component" value="Chromosome"/>
</dbReference>
<proteinExistence type="predicted"/>
<dbReference type="Pfam" id="PF24716">
    <property type="entry name" value="WapI"/>
    <property type="match status" value="1"/>
</dbReference>
<dbReference type="EMBL" id="CP094326">
    <property type="protein sequence ID" value="UNY99766.1"/>
    <property type="molecule type" value="Genomic_DNA"/>
</dbReference>
<evidence type="ECO:0000313" key="2">
    <source>
        <dbReference type="Proteomes" id="UP000829476"/>
    </source>
</evidence>
<dbReference type="RefSeq" id="WP_242938138.1">
    <property type="nucleotide sequence ID" value="NZ_CP094326.1"/>
</dbReference>
<gene>
    <name evidence="1" type="ORF">MQE36_05330</name>
</gene>
<evidence type="ECO:0000313" key="1">
    <source>
        <dbReference type="EMBL" id="UNY99766.1"/>
    </source>
</evidence>
<organism evidence="1 2">
    <name type="scientific">Zhouia spongiae</name>
    <dbReference type="NCBI Taxonomy" id="2202721"/>
    <lineage>
        <taxon>Bacteria</taxon>
        <taxon>Pseudomonadati</taxon>
        <taxon>Bacteroidota</taxon>
        <taxon>Flavobacteriia</taxon>
        <taxon>Flavobacteriales</taxon>
        <taxon>Flavobacteriaceae</taxon>
        <taxon>Zhouia</taxon>
    </lineage>
</organism>
<sequence>MRLTGDLGKLEISVLRRSNSETDDYWDGNWLESQIKIDVQGIHTLYGTNLRVDDLQRFYKSLTALQNDTTKESEFTTMEEGLYLHFQVESNGSVNCKGKANTDSGDSLEFKFQTDLATLDRFVGELETTLESYPLVGSLE</sequence>
<keyword evidence="2" id="KW-1185">Reference proteome</keyword>
<protein>
    <submittedName>
        <fullName evidence="1">Uncharacterized protein</fullName>
    </submittedName>
</protein>
<dbReference type="InterPro" id="IPR056510">
    <property type="entry name" value="WapI"/>
</dbReference>